<name>A0A7S7SJA8_PALFE</name>
<evidence type="ECO:0000313" key="2">
    <source>
        <dbReference type="EMBL" id="QOY87877.1"/>
    </source>
</evidence>
<reference evidence="2 3" key="1">
    <citation type="submission" date="2020-10" db="EMBL/GenBank/DDBJ databases">
        <title>Complete genome sequence of Paludibaculum fermentans P105T, a facultatively anaerobic acidobacterium capable of dissimilatory Fe(III) reduction.</title>
        <authorList>
            <person name="Dedysh S.N."/>
            <person name="Beletsky A.V."/>
            <person name="Kulichevskaya I.S."/>
            <person name="Mardanov A.V."/>
            <person name="Ravin N.V."/>
        </authorList>
    </citation>
    <scope>NUCLEOTIDE SEQUENCE [LARGE SCALE GENOMIC DNA]</scope>
    <source>
        <strain evidence="2 3">P105</strain>
    </source>
</reference>
<organism evidence="2 3">
    <name type="scientific">Paludibaculum fermentans</name>
    <dbReference type="NCBI Taxonomy" id="1473598"/>
    <lineage>
        <taxon>Bacteria</taxon>
        <taxon>Pseudomonadati</taxon>
        <taxon>Acidobacteriota</taxon>
        <taxon>Terriglobia</taxon>
        <taxon>Bryobacterales</taxon>
        <taxon>Bryobacteraceae</taxon>
        <taxon>Paludibaculum</taxon>
    </lineage>
</organism>
<sequence>MSTLTLKDREVGIFFWAEPDALATLRTVKSCGVVSGQLAIDGTVQLTPETTAAWKAAIAAEDFHVFTVFAAYEGESYADIPTVVRTVGFMPADTRAARELRTREVIDFAAALGVKSFGCHVGFIPHDPTHPEYIAVRDLVRRIADYAATFGMTYCLETGQEPADQLLAFFGDVDRSNVKINFDPANMILYGSGEPVAAFELLASQVISVHGKDGDWPDPAQPGSLGTERILGEGSVNIPKFMAALREKGYNGPVCVESGVHGEEQRWQTLSNAVKLLNSLR</sequence>
<dbReference type="PANTHER" id="PTHR12110">
    <property type="entry name" value="HYDROXYPYRUVATE ISOMERASE"/>
    <property type="match status" value="1"/>
</dbReference>
<gene>
    <name evidence="2" type="ORF">IRI77_34940</name>
</gene>
<dbReference type="SUPFAM" id="SSF51658">
    <property type="entry name" value="Xylose isomerase-like"/>
    <property type="match status" value="1"/>
</dbReference>
<dbReference type="InterPro" id="IPR050312">
    <property type="entry name" value="IolE/XylAMocC-like"/>
</dbReference>
<accession>A0A7S7SJA8</accession>
<dbReference type="GO" id="GO:0016853">
    <property type="term" value="F:isomerase activity"/>
    <property type="evidence" value="ECO:0007669"/>
    <property type="project" value="UniProtKB-KW"/>
</dbReference>
<dbReference type="RefSeq" id="WP_194449544.1">
    <property type="nucleotide sequence ID" value="NZ_CP063849.1"/>
</dbReference>
<dbReference type="KEGG" id="pfer:IRI77_34940"/>
<keyword evidence="3" id="KW-1185">Reference proteome</keyword>
<protein>
    <submittedName>
        <fullName evidence="2">Sugar phosphate isomerase/epimerase</fullName>
    </submittedName>
</protein>
<evidence type="ECO:0000259" key="1">
    <source>
        <dbReference type="Pfam" id="PF01261"/>
    </source>
</evidence>
<dbReference type="Pfam" id="PF01261">
    <property type="entry name" value="AP_endonuc_2"/>
    <property type="match status" value="1"/>
</dbReference>
<dbReference type="PANTHER" id="PTHR12110:SF41">
    <property type="entry name" value="INOSOSE DEHYDRATASE"/>
    <property type="match status" value="1"/>
</dbReference>
<evidence type="ECO:0000313" key="3">
    <source>
        <dbReference type="Proteomes" id="UP000593892"/>
    </source>
</evidence>
<dbReference type="Proteomes" id="UP000593892">
    <property type="component" value="Chromosome"/>
</dbReference>
<dbReference type="InterPro" id="IPR036237">
    <property type="entry name" value="Xyl_isomerase-like_sf"/>
</dbReference>
<dbReference type="Gene3D" id="3.20.20.150">
    <property type="entry name" value="Divalent-metal-dependent TIM barrel enzymes"/>
    <property type="match status" value="1"/>
</dbReference>
<proteinExistence type="predicted"/>
<feature type="domain" description="Xylose isomerase-like TIM barrel" evidence="1">
    <location>
        <begin position="29"/>
        <end position="267"/>
    </location>
</feature>
<dbReference type="AlphaFoldDB" id="A0A7S7SJA8"/>
<dbReference type="EMBL" id="CP063849">
    <property type="protein sequence ID" value="QOY87877.1"/>
    <property type="molecule type" value="Genomic_DNA"/>
</dbReference>
<dbReference type="InterPro" id="IPR013022">
    <property type="entry name" value="Xyl_isomerase-like_TIM-brl"/>
</dbReference>
<keyword evidence="2" id="KW-0413">Isomerase</keyword>